<feature type="signal peptide" evidence="2">
    <location>
        <begin position="1"/>
        <end position="27"/>
    </location>
</feature>
<comment type="caution">
    <text evidence="3">The sequence shown here is derived from an EMBL/GenBank/DDBJ whole genome shotgun (WGS) entry which is preliminary data.</text>
</comment>
<keyword evidence="2" id="KW-0732">Signal</keyword>
<proteinExistence type="predicted"/>
<sequence>MKNSVRKYAASLFAASVVAVAAPTAFAATPDLVTVKVKADGAQCKIDAAVTTDAASLTPFKKDAEAALADLKEKHGFSDDDFAKLEGAQGTEAFVKFTEGLDQEKQEQIAFLIVSNIKLSKGEFFGDPKSLAPLKDEVITKEDAKKESEEIKAELGKKPELSDSEKKYEPLLTSFNKVVDAAYAPFVKALDACVAGKDYDSTAKPMAPQGSSVEWSTKTIVGVVLAVIAALGGLFAAVGKFLPNFKNFLKF</sequence>
<feature type="chain" id="PRO_5046746032" description="Secreted protein" evidence="2">
    <location>
        <begin position="28"/>
        <end position="251"/>
    </location>
</feature>
<evidence type="ECO:0008006" key="5">
    <source>
        <dbReference type="Google" id="ProtNLM"/>
    </source>
</evidence>
<evidence type="ECO:0000256" key="2">
    <source>
        <dbReference type="SAM" id="SignalP"/>
    </source>
</evidence>
<protein>
    <recommendedName>
        <fullName evidence="5">Secreted protein</fullName>
    </recommendedName>
</protein>
<keyword evidence="4" id="KW-1185">Reference proteome</keyword>
<dbReference type="RefSeq" id="WP_277103808.1">
    <property type="nucleotide sequence ID" value="NZ_BAAAJS010000014.1"/>
</dbReference>
<keyword evidence="1" id="KW-0472">Membrane</keyword>
<accession>A0ABU2B766</accession>
<evidence type="ECO:0000313" key="4">
    <source>
        <dbReference type="Proteomes" id="UP001183619"/>
    </source>
</evidence>
<dbReference type="EMBL" id="JAVDYF010000001">
    <property type="protein sequence ID" value="MDR7353879.1"/>
    <property type="molecule type" value="Genomic_DNA"/>
</dbReference>
<gene>
    <name evidence="3" type="ORF">J2S37_000417</name>
</gene>
<feature type="transmembrane region" description="Helical" evidence="1">
    <location>
        <begin position="220"/>
        <end position="242"/>
    </location>
</feature>
<reference evidence="3 4" key="1">
    <citation type="submission" date="2023-07" db="EMBL/GenBank/DDBJ databases">
        <title>Sequencing the genomes of 1000 actinobacteria strains.</title>
        <authorList>
            <person name="Klenk H.-P."/>
        </authorList>
    </citation>
    <scope>NUCLEOTIDE SEQUENCE [LARGE SCALE GENOMIC DNA]</scope>
    <source>
        <strain evidence="3 4">DSM 44508</strain>
    </source>
</reference>
<keyword evidence="1" id="KW-0812">Transmembrane</keyword>
<dbReference type="Proteomes" id="UP001183619">
    <property type="component" value="Unassembled WGS sequence"/>
</dbReference>
<evidence type="ECO:0000313" key="3">
    <source>
        <dbReference type="EMBL" id="MDR7353879.1"/>
    </source>
</evidence>
<evidence type="ECO:0000256" key="1">
    <source>
        <dbReference type="SAM" id="Phobius"/>
    </source>
</evidence>
<name>A0ABU2B766_9CORY</name>
<keyword evidence="1" id="KW-1133">Transmembrane helix</keyword>
<organism evidence="3 4">
    <name type="scientific">Corynebacterium felinum</name>
    <dbReference type="NCBI Taxonomy" id="131318"/>
    <lineage>
        <taxon>Bacteria</taxon>
        <taxon>Bacillati</taxon>
        <taxon>Actinomycetota</taxon>
        <taxon>Actinomycetes</taxon>
        <taxon>Mycobacteriales</taxon>
        <taxon>Corynebacteriaceae</taxon>
        <taxon>Corynebacterium</taxon>
    </lineage>
</organism>